<protein>
    <recommendedName>
        <fullName evidence="5">ParB/Sulfiredoxin domain-containing protein</fullName>
    </recommendedName>
</protein>
<dbReference type="EMBL" id="CP019980">
    <property type="protein sequence ID" value="AVK95644.1"/>
    <property type="molecule type" value="Genomic_DNA"/>
</dbReference>
<reference evidence="2 4" key="2">
    <citation type="submission" date="2018-06" db="EMBL/GenBank/DDBJ databases">
        <authorList>
            <consortium name="Pathogen Informatics"/>
            <person name="Doyle S."/>
        </authorList>
    </citation>
    <scope>NUCLEOTIDE SEQUENCE [LARGE SCALE GENOMIC DNA]</scope>
    <source>
        <strain evidence="2 4">NCTC10338</strain>
    </source>
</reference>
<name>A0A2S0JXF9_LYSSH</name>
<dbReference type="AlphaFoldDB" id="A0A2S0JXF9"/>
<dbReference type="Proteomes" id="UP000255295">
    <property type="component" value="Unassembled WGS sequence"/>
</dbReference>
<accession>A0A2S0JXF9</accession>
<evidence type="ECO:0000313" key="2">
    <source>
        <dbReference type="EMBL" id="SUV18629.1"/>
    </source>
</evidence>
<reference evidence="1 3" key="1">
    <citation type="submission" date="2017-03" db="EMBL/GenBank/DDBJ databases">
        <title>The whole genome sequencing and assembly of Lysinibacillus sphaericus DSM 28T strain.</title>
        <authorList>
            <person name="Lee Y.-J."/>
            <person name="Yi H."/>
            <person name="Bahn Y.-S."/>
            <person name="Kim J.F."/>
            <person name="Lee D.-W."/>
        </authorList>
    </citation>
    <scope>NUCLEOTIDE SEQUENCE [LARGE SCALE GENOMIC DNA]</scope>
    <source>
        <strain evidence="1 3">DSM 28</strain>
    </source>
</reference>
<dbReference type="RefSeq" id="WP_024364181.1">
    <property type="nucleotide sequence ID" value="NZ_BJNS01000021.1"/>
</dbReference>
<dbReference type="EMBL" id="UFSZ01000001">
    <property type="protein sequence ID" value="SUV18629.1"/>
    <property type="molecule type" value="Genomic_DNA"/>
</dbReference>
<evidence type="ECO:0000313" key="4">
    <source>
        <dbReference type="Proteomes" id="UP000255295"/>
    </source>
</evidence>
<dbReference type="Proteomes" id="UP000238825">
    <property type="component" value="Chromosome"/>
</dbReference>
<evidence type="ECO:0008006" key="5">
    <source>
        <dbReference type="Google" id="ProtNLM"/>
    </source>
</evidence>
<evidence type="ECO:0000313" key="3">
    <source>
        <dbReference type="Proteomes" id="UP000238825"/>
    </source>
</evidence>
<sequence>MTMTTHLSLKDLIEQKIIQKTDATRKLTIQGITKNYKVYRIPTKYLHYNNQNGRIISSINRYESEGKKLDLSDKESYNNILQQYIIDSNSTALQATKSNIKLFGQRLPGVVLNDGKVIDGNRRFTCVRLINAEDGTNLYFEAVILDQAEGLTDTDIKRLELNLQHAEERPVDYDPIDNLVEVYTVIVKDKLFSVEDYAHNTNKTKSEVEKMVKKATLMVEFLEFINAEGKYYVARDLNLDGPLQEIMGILNKEDSSDEAEYLRVKNALFAALAIPYRGDTTRYIRDIGKNILRADNREEFLEEYEDIVEDVYETFQEKEIVTKEIIRQVNTDLESKKKSESIIEDKIAKTIITNIQGKPIESLKRAITALESIDTDQISRLDAASKQEFKSLMDNINATMKLFGDKFGV</sequence>
<evidence type="ECO:0000313" key="1">
    <source>
        <dbReference type="EMBL" id="AVK95644.1"/>
    </source>
</evidence>
<organism evidence="1 3">
    <name type="scientific">Lysinibacillus sphaericus</name>
    <name type="common">Bacillus sphaericus</name>
    <dbReference type="NCBI Taxonomy" id="1421"/>
    <lineage>
        <taxon>Bacteria</taxon>
        <taxon>Bacillati</taxon>
        <taxon>Bacillota</taxon>
        <taxon>Bacilli</taxon>
        <taxon>Bacillales</taxon>
        <taxon>Bacillaceae</taxon>
        <taxon>Lysinibacillus</taxon>
    </lineage>
</organism>
<gene>
    <name evidence="1" type="ORF">LS41612_04835</name>
    <name evidence="2" type="ORF">NCTC10338_03807</name>
</gene>
<dbReference type="GeneID" id="48275512"/>
<proteinExistence type="predicted"/>